<proteinExistence type="predicted"/>
<evidence type="ECO:0000256" key="3">
    <source>
        <dbReference type="ARBA" id="ARBA00023242"/>
    </source>
</evidence>
<dbReference type="Pfam" id="PF16676">
    <property type="entry name" value="FOXO-TAD"/>
    <property type="match status" value="1"/>
</dbReference>
<keyword evidence="3" id="KW-0539">Nucleus</keyword>
<organism evidence="5">
    <name type="scientific">Anguilla anguilla</name>
    <name type="common">European freshwater eel</name>
    <name type="synonym">Muraena anguilla</name>
    <dbReference type="NCBI Taxonomy" id="7936"/>
    <lineage>
        <taxon>Eukaryota</taxon>
        <taxon>Metazoa</taxon>
        <taxon>Chordata</taxon>
        <taxon>Craniata</taxon>
        <taxon>Vertebrata</taxon>
        <taxon>Euteleostomi</taxon>
        <taxon>Actinopterygii</taxon>
        <taxon>Neopterygii</taxon>
        <taxon>Teleostei</taxon>
        <taxon>Anguilliformes</taxon>
        <taxon>Anguillidae</taxon>
        <taxon>Anguilla</taxon>
    </lineage>
</organism>
<feature type="domain" description="FOXO protein transactivation" evidence="4">
    <location>
        <begin position="1"/>
        <end position="31"/>
    </location>
</feature>
<dbReference type="GO" id="GO:0000978">
    <property type="term" value="F:RNA polymerase II cis-regulatory region sequence-specific DNA binding"/>
    <property type="evidence" value="ECO:0007669"/>
    <property type="project" value="TreeGrafter"/>
</dbReference>
<protein>
    <recommendedName>
        <fullName evidence="4">FOXO protein transactivation domain-containing protein</fullName>
    </recommendedName>
</protein>
<dbReference type="InterPro" id="IPR032067">
    <property type="entry name" value="FOXO-TAD"/>
</dbReference>
<sequence>MSIERFECDMESILHDTLMDGDTLDFNFDSMGAPQGFSHSVKTTTHSWVSGVDVRKSQAHTHVQVNN</sequence>
<evidence type="ECO:0000256" key="2">
    <source>
        <dbReference type="ARBA" id="ARBA00023163"/>
    </source>
</evidence>
<dbReference type="PANTHER" id="PTHR45767:SF1">
    <property type="entry name" value="FORKHEAD BOX PROTEIN O1"/>
    <property type="match status" value="1"/>
</dbReference>
<keyword evidence="1" id="KW-0805">Transcription regulation</keyword>
<reference evidence="5" key="2">
    <citation type="journal article" date="2015" name="Fish Shellfish Immunol.">
        <title>Early steps in the European eel (Anguilla anguilla)-Vibrio vulnificus interaction in the gills: Role of the RtxA13 toxin.</title>
        <authorList>
            <person name="Callol A."/>
            <person name="Pajuelo D."/>
            <person name="Ebbesson L."/>
            <person name="Teles M."/>
            <person name="MacKenzie S."/>
            <person name="Amaro C."/>
        </authorList>
    </citation>
    <scope>NUCLEOTIDE SEQUENCE</scope>
</reference>
<evidence type="ECO:0000256" key="1">
    <source>
        <dbReference type="ARBA" id="ARBA00023015"/>
    </source>
</evidence>
<name>A0A0E9PL23_ANGAN</name>
<dbReference type="PANTHER" id="PTHR45767">
    <property type="entry name" value="FORKHEAD BOX PROTEIN O"/>
    <property type="match status" value="1"/>
</dbReference>
<dbReference type="EMBL" id="GBXM01103812">
    <property type="protein sequence ID" value="JAH04765.1"/>
    <property type="molecule type" value="Transcribed_RNA"/>
</dbReference>
<dbReference type="GO" id="GO:0000981">
    <property type="term" value="F:DNA-binding transcription factor activity, RNA polymerase II-specific"/>
    <property type="evidence" value="ECO:0007669"/>
    <property type="project" value="TreeGrafter"/>
</dbReference>
<evidence type="ECO:0000259" key="4">
    <source>
        <dbReference type="Pfam" id="PF16676"/>
    </source>
</evidence>
<keyword evidence="2" id="KW-0804">Transcription</keyword>
<dbReference type="GO" id="GO:0005634">
    <property type="term" value="C:nucleus"/>
    <property type="evidence" value="ECO:0007669"/>
    <property type="project" value="TreeGrafter"/>
</dbReference>
<accession>A0A0E9PL23</accession>
<reference evidence="5" key="1">
    <citation type="submission" date="2014-11" db="EMBL/GenBank/DDBJ databases">
        <authorList>
            <person name="Amaro Gonzalez C."/>
        </authorList>
    </citation>
    <scope>NUCLEOTIDE SEQUENCE</scope>
</reference>
<evidence type="ECO:0000313" key="5">
    <source>
        <dbReference type="EMBL" id="JAH04765.1"/>
    </source>
</evidence>
<dbReference type="AlphaFoldDB" id="A0A0E9PL23"/>